<dbReference type="GO" id="GO:0005829">
    <property type="term" value="C:cytosol"/>
    <property type="evidence" value="ECO:0007669"/>
    <property type="project" value="UniProtKB-ARBA"/>
</dbReference>
<dbReference type="PANTHER" id="PTHR45006:SF1">
    <property type="entry name" value="DNAJ-LIKE PROTEIN 1"/>
    <property type="match status" value="1"/>
</dbReference>
<feature type="compositionally biased region" description="Basic and acidic residues" evidence="2">
    <location>
        <begin position="155"/>
        <end position="164"/>
    </location>
</feature>
<feature type="compositionally biased region" description="Basic and acidic residues" evidence="2">
    <location>
        <begin position="123"/>
        <end position="135"/>
    </location>
</feature>
<dbReference type="SMART" id="SM00271">
    <property type="entry name" value="DnaJ"/>
    <property type="match status" value="1"/>
</dbReference>
<gene>
    <name evidence="4" type="primary">SMKI09G1700</name>
    <name evidence="4" type="ORF">SMKI_09G1700</name>
</gene>
<accession>A0AA35IZH0</accession>
<dbReference type="SUPFAM" id="SSF46565">
    <property type="entry name" value="Chaperone J-domain"/>
    <property type="match status" value="1"/>
</dbReference>
<dbReference type="PRINTS" id="PR00625">
    <property type="entry name" value="JDOMAIN"/>
</dbReference>
<dbReference type="CDD" id="cd06257">
    <property type="entry name" value="DnaJ"/>
    <property type="match status" value="1"/>
</dbReference>
<dbReference type="InterPro" id="IPR026894">
    <property type="entry name" value="DnaJ_X"/>
</dbReference>
<keyword evidence="5" id="KW-1185">Reference proteome</keyword>
<keyword evidence="1" id="KW-0143">Chaperone</keyword>
<dbReference type="PROSITE" id="PS50076">
    <property type="entry name" value="DNAJ_2"/>
    <property type="match status" value="1"/>
</dbReference>
<dbReference type="PROSITE" id="PS00636">
    <property type="entry name" value="DNAJ_1"/>
    <property type="match status" value="1"/>
</dbReference>
<dbReference type="InterPro" id="IPR036869">
    <property type="entry name" value="J_dom_sf"/>
</dbReference>
<feature type="domain" description="J" evidence="3">
    <location>
        <begin position="6"/>
        <end position="71"/>
    </location>
</feature>
<dbReference type="InterPro" id="IPR018253">
    <property type="entry name" value="DnaJ_domain_CS"/>
</dbReference>
<dbReference type="RefSeq" id="XP_056082874.1">
    <property type="nucleotide sequence ID" value="XM_056223266.1"/>
</dbReference>
<feature type="compositionally biased region" description="Low complexity" evidence="2">
    <location>
        <begin position="136"/>
        <end position="154"/>
    </location>
</feature>
<dbReference type="PANTHER" id="PTHR45006">
    <property type="entry name" value="DNAJ-LIKE PROTEIN 1"/>
    <property type="match status" value="1"/>
</dbReference>
<proteinExistence type="predicted"/>
<evidence type="ECO:0000313" key="4">
    <source>
        <dbReference type="EMBL" id="CAI4039760.1"/>
    </source>
</evidence>
<dbReference type="FunFam" id="1.10.287.110:FF:000028">
    <property type="entry name" value="DnaJ domain protein"/>
    <property type="match status" value="1"/>
</dbReference>
<dbReference type="GO" id="GO:0016558">
    <property type="term" value="P:protein import into peroxisome matrix"/>
    <property type="evidence" value="ECO:0007669"/>
    <property type="project" value="TreeGrafter"/>
</dbReference>
<organism evidence="4 5">
    <name type="scientific">Saccharomyces mikatae IFO 1815</name>
    <dbReference type="NCBI Taxonomy" id="226126"/>
    <lineage>
        <taxon>Eukaryota</taxon>
        <taxon>Fungi</taxon>
        <taxon>Dikarya</taxon>
        <taxon>Ascomycota</taxon>
        <taxon>Saccharomycotina</taxon>
        <taxon>Saccharomycetes</taxon>
        <taxon>Saccharomycetales</taxon>
        <taxon>Saccharomycetaceae</taxon>
        <taxon>Saccharomyces</taxon>
    </lineage>
</organism>
<feature type="region of interest" description="Disordered" evidence="2">
    <location>
        <begin position="117"/>
        <end position="192"/>
    </location>
</feature>
<name>A0AA35IZH0_SACMI</name>
<dbReference type="Gene3D" id="1.10.287.110">
    <property type="entry name" value="DnaJ domain"/>
    <property type="match status" value="1"/>
</dbReference>
<reference evidence="4" key="1">
    <citation type="submission" date="2022-10" db="EMBL/GenBank/DDBJ databases">
        <authorList>
            <person name="Byrne P K."/>
        </authorList>
    </citation>
    <scope>NUCLEOTIDE SEQUENCE</scope>
    <source>
        <strain evidence="4">IFO1815</strain>
    </source>
</reference>
<evidence type="ECO:0000256" key="2">
    <source>
        <dbReference type="SAM" id="MobiDB-lite"/>
    </source>
</evidence>
<evidence type="ECO:0000313" key="5">
    <source>
        <dbReference type="Proteomes" id="UP001161438"/>
    </source>
</evidence>
<protein>
    <recommendedName>
        <fullName evidence="3">J domain-containing protein</fullName>
    </recommendedName>
</protein>
<dbReference type="Pfam" id="PF00226">
    <property type="entry name" value="DnaJ"/>
    <property type="match status" value="1"/>
</dbReference>
<sequence>MVVDSEYYDLLGVSTTATAIEIKKAYRKKSIQEHPDKNPNDPKATERFQAISEAYQVLGDDELRAKYDKYGRKEAIPQGGFEDAAEQFSVIFGGDAFASYIGELMLLKNLQKTEELSAEDEAEKEKENVETKEESLAGNNTSSTAPSSAGATITTDEKSDKNELNIDASNLTVHNGNKENEQVGTETKKKKTKLEQFEEEQEAEKQKRVDQLSKTLIERLSILTESVYDDACKDSFKRKFEEEANLLKMESFGLDILHTIGDVYYTKAEIFLASQNLFGMGGIFHSMKAKGGVFMDTLRTVSAAIDAQNTMKELEKMKEAGTNNEPLFDKDGNEQVKPTTEELAQQEQLLMGKVLSAAWHGSKYEITSTLRGVCNKVLEDDSVSKKTLIRRAEAMKLLGSVFKKTFRTKVEQEEAQIFEELVAEATKKKRHT</sequence>
<dbReference type="EMBL" id="OX365765">
    <property type="protein sequence ID" value="CAI4039760.1"/>
    <property type="molecule type" value="Genomic_DNA"/>
</dbReference>
<evidence type="ECO:0000256" key="1">
    <source>
        <dbReference type="ARBA" id="ARBA00023186"/>
    </source>
</evidence>
<dbReference type="InterPro" id="IPR001623">
    <property type="entry name" value="DnaJ_domain"/>
</dbReference>
<dbReference type="GeneID" id="80918971"/>
<evidence type="ECO:0000259" key="3">
    <source>
        <dbReference type="PROSITE" id="PS50076"/>
    </source>
</evidence>
<dbReference type="InterPro" id="IPR052814">
    <property type="entry name" value="Peroxisomal_DnaJ"/>
</dbReference>
<dbReference type="Pfam" id="PF14308">
    <property type="entry name" value="DnaJ-X"/>
    <property type="match status" value="1"/>
</dbReference>
<dbReference type="AlphaFoldDB" id="A0AA35IZH0"/>
<dbReference type="Proteomes" id="UP001161438">
    <property type="component" value="Chromosome 9"/>
</dbReference>